<organism evidence="1 2">
    <name type="scientific">Bordetella genomosp. 5</name>
    <dbReference type="NCBI Taxonomy" id="1395608"/>
    <lineage>
        <taxon>Bacteria</taxon>
        <taxon>Pseudomonadati</taxon>
        <taxon>Pseudomonadota</taxon>
        <taxon>Betaproteobacteria</taxon>
        <taxon>Burkholderiales</taxon>
        <taxon>Alcaligenaceae</taxon>
        <taxon>Bordetella</taxon>
    </lineage>
</organism>
<comment type="caution">
    <text evidence="1">The sequence shown here is derived from an EMBL/GenBank/DDBJ whole genome shotgun (WGS) entry which is preliminary data.</text>
</comment>
<accession>A0A261U1C1</accession>
<gene>
    <name evidence="1" type="ORF">CAL25_00905</name>
</gene>
<evidence type="ECO:0000313" key="1">
    <source>
        <dbReference type="EMBL" id="OZI55010.1"/>
    </source>
</evidence>
<dbReference type="AlphaFoldDB" id="A0A261U1C1"/>
<sequence>MKFEPPCPTRTEIEWSHRIARSEYDGILKCVRRPLRSRPNGWQVSISLGAKIGHRLFAISLSGLFFDRLAASEFQRNGRYPQRFPQRLRNAGEIFGSAAD</sequence>
<dbReference type="EMBL" id="NEVP01000001">
    <property type="protein sequence ID" value="OZI55010.1"/>
    <property type="molecule type" value="Genomic_DNA"/>
</dbReference>
<reference evidence="1 2" key="1">
    <citation type="submission" date="2017-05" db="EMBL/GenBank/DDBJ databases">
        <title>Complete and WGS of Bordetella genogroups.</title>
        <authorList>
            <person name="Spilker T."/>
            <person name="LiPuma J."/>
        </authorList>
    </citation>
    <scope>NUCLEOTIDE SEQUENCE [LARGE SCALE GENOMIC DNA]</scope>
    <source>
        <strain evidence="1 2">AU10456</strain>
    </source>
</reference>
<dbReference type="Proteomes" id="UP000216913">
    <property type="component" value="Unassembled WGS sequence"/>
</dbReference>
<evidence type="ECO:0000313" key="2">
    <source>
        <dbReference type="Proteomes" id="UP000216913"/>
    </source>
</evidence>
<name>A0A261U1C1_9BORD</name>
<keyword evidence="2" id="KW-1185">Reference proteome</keyword>
<protein>
    <submittedName>
        <fullName evidence="1">Uncharacterized protein</fullName>
    </submittedName>
</protein>
<proteinExistence type="predicted"/>